<proteinExistence type="predicted"/>
<dbReference type="Proteomes" id="UP000230233">
    <property type="component" value="Chromosome I"/>
</dbReference>
<feature type="compositionally biased region" description="Polar residues" evidence="1">
    <location>
        <begin position="97"/>
        <end position="113"/>
    </location>
</feature>
<organism evidence="2 3">
    <name type="scientific">Caenorhabditis nigoni</name>
    <dbReference type="NCBI Taxonomy" id="1611254"/>
    <lineage>
        <taxon>Eukaryota</taxon>
        <taxon>Metazoa</taxon>
        <taxon>Ecdysozoa</taxon>
        <taxon>Nematoda</taxon>
        <taxon>Chromadorea</taxon>
        <taxon>Rhabditida</taxon>
        <taxon>Rhabditina</taxon>
        <taxon>Rhabditomorpha</taxon>
        <taxon>Rhabditoidea</taxon>
        <taxon>Rhabditidae</taxon>
        <taxon>Peloderinae</taxon>
        <taxon>Caenorhabditis</taxon>
    </lineage>
</organism>
<sequence length="157" mass="17317">MDEQSPDAAARRRSLQIAKQTTTTKDFQEPSHYTNSTATSKSLSTLESPEDVPSKSNGPKDITITSTDWQKEFQRTLEFQNQRHSVSMQSPREGDQANGSDTPVTSSAKLNRQLKVSRQFQSSKLLPRGEVLSSSAVWACQALEFADDGSGSSEDFL</sequence>
<feature type="region of interest" description="Disordered" evidence="1">
    <location>
        <begin position="1"/>
        <end position="66"/>
    </location>
</feature>
<reference evidence="3" key="1">
    <citation type="submission" date="2017-10" db="EMBL/GenBank/DDBJ databases">
        <title>Rapid genome shrinkage in a self-fertile nematode reveals novel sperm competition proteins.</title>
        <authorList>
            <person name="Yin D."/>
            <person name="Schwarz E.M."/>
            <person name="Thomas C.G."/>
            <person name="Felde R.L."/>
            <person name="Korf I.F."/>
            <person name="Cutter A.D."/>
            <person name="Schartner C.M."/>
            <person name="Ralston E.J."/>
            <person name="Meyer B.J."/>
            <person name="Haag E.S."/>
        </authorList>
    </citation>
    <scope>NUCLEOTIDE SEQUENCE [LARGE SCALE GENOMIC DNA]</scope>
    <source>
        <strain evidence="3">JU1422</strain>
    </source>
</reference>
<feature type="compositionally biased region" description="Polar residues" evidence="1">
    <location>
        <begin position="17"/>
        <end position="47"/>
    </location>
</feature>
<evidence type="ECO:0000256" key="1">
    <source>
        <dbReference type="SAM" id="MobiDB-lite"/>
    </source>
</evidence>
<feature type="region of interest" description="Disordered" evidence="1">
    <location>
        <begin position="80"/>
        <end position="113"/>
    </location>
</feature>
<dbReference type="AlphaFoldDB" id="A0A2G5VGH8"/>
<dbReference type="EMBL" id="PDUG01000001">
    <property type="protein sequence ID" value="PIC50884.1"/>
    <property type="molecule type" value="Genomic_DNA"/>
</dbReference>
<gene>
    <name evidence="2" type="primary">Cnig_chr_I.g1609</name>
    <name evidence="2" type="ORF">B9Z55_001609</name>
</gene>
<protein>
    <submittedName>
        <fullName evidence="2">Uncharacterized protein</fullName>
    </submittedName>
</protein>
<name>A0A2G5VGH8_9PELO</name>
<comment type="caution">
    <text evidence="2">The sequence shown here is derived from an EMBL/GenBank/DDBJ whole genome shotgun (WGS) entry which is preliminary data.</text>
</comment>
<feature type="compositionally biased region" description="Polar residues" evidence="1">
    <location>
        <begin position="80"/>
        <end position="90"/>
    </location>
</feature>
<evidence type="ECO:0000313" key="3">
    <source>
        <dbReference type="Proteomes" id="UP000230233"/>
    </source>
</evidence>
<accession>A0A2G5VGH8</accession>
<evidence type="ECO:0000313" key="2">
    <source>
        <dbReference type="EMBL" id="PIC50884.1"/>
    </source>
</evidence>
<keyword evidence="3" id="KW-1185">Reference proteome</keyword>